<dbReference type="Proteomes" id="UP000237925">
    <property type="component" value="Chromosome"/>
</dbReference>
<proteinExistence type="predicted"/>
<dbReference type="AlphaFoldDB" id="A0A2R3QGU4"/>
<organism evidence="1 2">
    <name type="scientific">Melaminivora suipulveris</name>
    <dbReference type="NCBI Taxonomy" id="2109913"/>
    <lineage>
        <taxon>Bacteria</taxon>
        <taxon>Pseudomonadati</taxon>
        <taxon>Pseudomonadota</taxon>
        <taxon>Betaproteobacteria</taxon>
        <taxon>Burkholderiales</taxon>
        <taxon>Comamonadaceae</taxon>
        <taxon>Melaminivora</taxon>
    </lineage>
</organism>
<name>A0A2R3QGU4_9BURK</name>
<reference evidence="1 2" key="1">
    <citation type="submission" date="2018-03" db="EMBL/GenBank/DDBJ databases">
        <title>Genome sequencing of Melaminivora sp.</title>
        <authorList>
            <person name="Kim S.-J."/>
            <person name="Heo J."/>
            <person name="Ahn J.-H."/>
            <person name="Kwon S.-W."/>
        </authorList>
    </citation>
    <scope>NUCLEOTIDE SEQUENCE [LARGE SCALE GENOMIC DNA]</scope>
    <source>
        <strain evidence="1 2">SC2-9</strain>
    </source>
</reference>
<dbReference type="KEGG" id="mela:C6568_05840"/>
<accession>A0A2R3QGU4</accession>
<dbReference type="OrthoDB" id="8904003at2"/>
<evidence type="ECO:0000313" key="1">
    <source>
        <dbReference type="EMBL" id="AVO50980.1"/>
    </source>
</evidence>
<dbReference type="EMBL" id="CP027667">
    <property type="protein sequence ID" value="AVO50980.1"/>
    <property type="molecule type" value="Genomic_DNA"/>
</dbReference>
<sequence length="182" mass="19917">MRQRLVVAATALLLLTPVLGAGAYVVQKHRWAQARLAELEPRYARLKGLQQQQPEIAATLEQARALRSQLVYPASADANQTGNLAQQQVRDLFTTAGLQILSSQVMPAKERNGFDSIPLLVRVEGEWSAVQAALAVLGGQKPVILINDLDIQLPTTLANMVHAKIQPRLSVTFNLAVLRERA</sequence>
<keyword evidence="2" id="KW-1185">Reference proteome</keyword>
<gene>
    <name evidence="1" type="ORF">C6568_05840</name>
</gene>
<protein>
    <submittedName>
        <fullName evidence="1">General secretion pathway protein GspM</fullName>
    </submittedName>
</protein>
<dbReference type="NCBIfam" id="NF040576">
    <property type="entry name" value="T2SS_GspM_XpsM"/>
    <property type="match status" value="1"/>
</dbReference>
<dbReference type="InterPro" id="IPR034756">
    <property type="entry name" value="T2SSM_b"/>
</dbReference>
<evidence type="ECO:0000313" key="2">
    <source>
        <dbReference type="Proteomes" id="UP000237925"/>
    </source>
</evidence>
<dbReference type="Pfam" id="PF10741">
    <property type="entry name" value="T2SSM_b"/>
    <property type="match status" value="1"/>
</dbReference>